<sequence length="339" mass="36751">MARWRSISPQDSADIDALPPHPGDTAYTALGHAIEEGGHRMIQLLLKFVANPNSADIHDDVSSSAFTFALENTCSLGIIDLQLKYGPGFNNLIGKESALETAVEVGQADVVRRIMTLMSQYCPEHYSRSLKTIMSHMMIDNDWAPDFEMVRTLIDAGADINAAYIDDDNPLYHGTLLQRSVRQFVSGSRISVVQLLLDNGAEINTPATDNLGTPLQLAILDEEVEIANLLIDHGADVNVHPAKNRGATALQAAALHGYCGLSMRSLAKGADVAAPAAPIDGRLAIDGAAEHGYLDMVQLLLNAYGDRPSLSFVYRRAAAAAEREGHFDVMRWLLGYIQS</sequence>
<dbReference type="EMBL" id="KZ824567">
    <property type="protein sequence ID" value="RAK85205.1"/>
    <property type="molecule type" value="Genomic_DNA"/>
</dbReference>
<name>A0ACD1I3Y6_9EURO</name>
<organism evidence="1 2">
    <name type="scientific">Aspergillus costaricaensis CBS 115574</name>
    <dbReference type="NCBI Taxonomy" id="1448317"/>
    <lineage>
        <taxon>Eukaryota</taxon>
        <taxon>Fungi</taxon>
        <taxon>Dikarya</taxon>
        <taxon>Ascomycota</taxon>
        <taxon>Pezizomycotina</taxon>
        <taxon>Eurotiomycetes</taxon>
        <taxon>Eurotiomycetidae</taxon>
        <taxon>Eurotiales</taxon>
        <taxon>Aspergillaceae</taxon>
        <taxon>Aspergillus</taxon>
        <taxon>Aspergillus subgen. Circumdati</taxon>
    </lineage>
</organism>
<reference evidence="1" key="1">
    <citation type="submission" date="2018-02" db="EMBL/GenBank/DDBJ databases">
        <title>The genomes of Aspergillus section Nigri reveals drivers in fungal speciation.</title>
        <authorList>
            <consortium name="DOE Joint Genome Institute"/>
            <person name="Vesth T.C."/>
            <person name="Nybo J."/>
            <person name="Theobald S."/>
            <person name="Brandl J."/>
            <person name="Frisvad J.C."/>
            <person name="Nielsen K.F."/>
            <person name="Lyhne E.K."/>
            <person name="Kogle M.E."/>
            <person name="Kuo A."/>
            <person name="Riley R."/>
            <person name="Clum A."/>
            <person name="Nolan M."/>
            <person name="Lipzen A."/>
            <person name="Salamov A."/>
            <person name="Henrissat B."/>
            <person name="Wiebenga A."/>
            <person name="De vries R.P."/>
            <person name="Grigoriev I.V."/>
            <person name="Mortensen U.H."/>
            <person name="Andersen M.R."/>
            <person name="Baker S.E."/>
        </authorList>
    </citation>
    <scope>NUCLEOTIDE SEQUENCE</scope>
    <source>
        <strain evidence="1">CBS 115574</strain>
    </source>
</reference>
<dbReference type="Proteomes" id="UP000249748">
    <property type="component" value="Unassembled WGS sequence"/>
</dbReference>
<proteinExistence type="predicted"/>
<protein>
    <submittedName>
        <fullName evidence="1">Ankyrin</fullName>
    </submittedName>
</protein>
<gene>
    <name evidence="1" type="ORF">BO79DRAFT_258485</name>
</gene>
<evidence type="ECO:0000313" key="1">
    <source>
        <dbReference type="EMBL" id="RAK85205.1"/>
    </source>
</evidence>
<keyword evidence="2" id="KW-1185">Reference proteome</keyword>
<accession>A0ACD1I3Y6</accession>
<evidence type="ECO:0000313" key="2">
    <source>
        <dbReference type="Proteomes" id="UP000249748"/>
    </source>
</evidence>